<dbReference type="Proteomes" id="UP001157502">
    <property type="component" value="Chromosome 14"/>
</dbReference>
<dbReference type="EMBL" id="CM055741">
    <property type="protein sequence ID" value="KAJ8002106.1"/>
    <property type="molecule type" value="Genomic_DNA"/>
</dbReference>
<gene>
    <name evidence="1" type="ORF">DPEC_G00176360</name>
</gene>
<name>A0ACC2GF20_DALPE</name>
<keyword evidence="2" id="KW-1185">Reference proteome</keyword>
<proteinExistence type="predicted"/>
<evidence type="ECO:0000313" key="2">
    <source>
        <dbReference type="Proteomes" id="UP001157502"/>
    </source>
</evidence>
<reference evidence="1" key="1">
    <citation type="submission" date="2021-05" db="EMBL/GenBank/DDBJ databases">
        <authorList>
            <person name="Pan Q."/>
            <person name="Jouanno E."/>
            <person name="Zahm M."/>
            <person name="Klopp C."/>
            <person name="Cabau C."/>
            <person name="Louis A."/>
            <person name="Berthelot C."/>
            <person name="Parey E."/>
            <person name="Roest Crollius H."/>
            <person name="Montfort J."/>
            <person name="Robinson-Rechavi M."/>
            <person name="Bouchez O."/>
            <person name="Lampietro C."/>
            <person name="Lopez Roques C."/>
            <person name="Donnadieu C."/>
            <person name="Postlethwait J."/>
            <person name="Bobe J."/>
            <person name="Dillon D."/>
            <person name="Chandos A."/>
            <person name="von Hippel F."/>
            <person name="Guiguen Y."/>
        </authorList>
    </citation>
    <scope>NUCLEOTIDE SEQUENCE</scope>
    <source>
        <strain evidence="1">YG-Jan2019</strain>
    </source>
</reference>
<organism evidence="1 2">
    <name type="scientific">Dallia pectoralis</name>
    <name type="common">Alaska blackfish</name>
    <dbReference type="NCBI Taxonomy" id="75939"/>
    <lineage>
        <taxon>Eukaryota</taxon>
        <taxon>Metazoa</taxon>
        <taxon>Chordata</taxon>
        <taxon>Craniata</taxon>
        <taxon>Vertebrata</taxon>
        <taxon>Euteleostomi</taxon>
        <taxon>Actinopterygii</taxon>
        <taxon>Neopterygii</taxon>
        <taxon>Teleostei</taxon>
        <taxon>Protacanthopterygii</taxon>
        <taxon>Esociformes</taxon>
        <taxon>Umbridae</taxon>
        <taxon>Dallia</taxon>
    </lineage>
</organism>
<comment type="caution">
    <text evidence="1">The sequence shown here is derived from an EMBL/GenBank/DDBJ whole genome shotgun (WGS) entry which is preliminary data.</text>
</comment>
<protein>
    <submittedName>
        <fullName evidence="1">Uncharacterized protein</fullName>
    </submittedName>
</protein>
<accession>A0ACC2GF20</accession>
<evidence type="ECO:0000313" key="1">
    <source>
        <dbReference type="EMBL" id="KAJ8002106.1"/>
    </source>
</evidence>
<sequence>MPWCRHGRGHACTLSPRLLCSQEFLGKDPSGAGQSTACSTVLAGPSMVCGPNISPRRLSAGDSDQEGPAFPGAWGHPSPPPGAVETMGLASEGARLLVSGLSTEVVETILHSRAPATRKAYAARWKLFTSWCRERQVDPVNCPVFAVLEFLQHRFSTGLSPSTLKVYVAALSACHVPLNGVSLGRHPLVSRFLRGARRLRPAAGMRVPSWDLAIVLEGLSRAPFEPIEEVPDKFVTLKTVFLLAISSLKRIGDMQALSVAPSCLDFSPGMVKAFLLPSPRTALWRLSEQLFVCFGPPKRGGPVSKQRMSKWVVEAISLAYESAGQPSPLAVRAHSTRSMAASKALLSGKVSLHDVCVAAGWSSPHTFVRFYQLDFSSTPGAQGTKVTYVTRDVRYVTVDLRDTREKLMNAHVATCSENESAQKRMSIMTSWASQRGRSKLLCWLYALLSLSFSGTFSITLKPEVYQISES</sequence>